<dbReference type="EMBL" id="FOKI01000065">
    <property type="protein sequence ID" value="SFB45347.1"/>
    <property type="molecule type" value="Genomic_DNA"/>
</dbReference>
<evidence type="ECO:0000313" key="1">
    <source>
        <dbReference type="EMBL" id="SFB45347.1"/>
    </source>
</evidence>
<reference evidence="1 2" key="1">
    <citation type="submission" date="2016-10" db="EMBL/GenBank/DDBJ databases">
        <authorList>
            <person name="de Groot N.N."/>
        </authorList>
    </citation>
    <scope>NUCLEOTIDE SEQUENCE [LARGE SCALE GENOMIC DNA]</scope>
    <source>
        <strain evidence="1 2">DSM 12271</strain>
    </source>
</reference>
<protein>
    <submittedName>
        <fullName evidence="1">Uncharacterized protein</fullName>
    </submittedName>
</protein>
<keyword evidence="2" id="KW-1185">Reference proteome</keyword>
<gene>
    <name evidence="1" type="ORF">SAMN04488528_106510</name>
</gene>
<dbReference type="Proteomes" id="UP000198619">
    <property type="component" value="Unassembled WGS sequence"/>
</dbReference>
<evidence type="ECO:0000313" key="2">
    <source>
        <dbReference type="Proteomes" id="UP000198619"/>
    </source>
</evidence>
<dbReference type="AlphaFoldDB" id="A0A1I1B5L1"/>
<proteinExistence type="predicted"/>
<feature type="non-terminal residue" evidence="1">
    <location>
        <position position="1"/>
    </location>
</feature>
<name>A0A1I1B5L1_9CLOT</name>
<accession>A0A1I1B5L1</accession>
<organism evidence="1 2">
    <name type="scientific">Clostridium frigidicarnis</name>
    <dbReference type="NCBI Taxonomy" id="84698"/>
    <lineage>
        <taxon>Bacteria</taxon>
        <taxon>Bacillati</taxon>
        <taxon>Bacillota</taxon>
        <taxon>Clostridia</taxon>
        <taxon>Eubacteriales</taxon>
        <taxon>Clostridiaceae</taxon>
        <taxon>Clostridium</taxon>
    </lineage>
</organism>
<sequence length="39" mass="4769">DSFFTYIRFINKEFKTNIGEEWLYIINIKDSIIDKNINL</sequence>